<dbReference type="PROSITE" id="PS50879">
    <property type="entry name" value="RNASE_H_1"/>
    <property type="match status" value="1"/>
</dbReference>
<evidence type="ECO:0000256" key="7">
    <source>
        <dbReference type="ARBA" id="ARBA00022801"/>
    </source>
</evidence>
<dbReference type="GO" id="GO:0004523">
    <property type="term" value="F:RNA-DNA hybrid ribonuclease activity"/>
    <property type="evidence" value="ECO:0007669"/>
    <property type="project" value="UniProtKB-EC"/>
</dbReference>
<evidence type="ECO:0000259" key="8">
    <source>
        <dbReference type="PROSITE" id="PS50879"/>
    </source>
</evidence>
<dbReference type="AlphaFoldDB" id="A0A2P8HDF9"/>
<evidence type="ECO:0000313" key="10">
    <source>
        <dbReference type="Proteomes" id="UP000240971"/>
    </source>
</evidence>
<keyword evidence="7" id="KW-0378">Hydrolase</keyword>
<accession>A0A2P8HDF9</accession>
<dbReference type="PANTHER" id="PTHR10642:SF26">
    <property type="entry name" value="RIBONUCLEASE H1"/>
    <property type="match status" value="1"/>
</dbReference>
<dbReference type="InterPro" id="IPR012337">
    <property type="entry name" value="RNaseH-like_sf"/>
</dbReference>
<dbReference type="GO" id="GO:0046872">
    <property type="term" value="F:metal ion binding"/>
    <property type="evidence" value="ECO:0007669"/>
    <property type="project" value="UniProtKB-KW"/>
</dbReference>
<organism evidence="9 10">
    <name type="scientific">Chitinophaga niastensis</name>
    <dbReference type="NCBI Taxonomy" id="536980"/>
    <lineage>
        <taxon>Bacteria</taxon>
        <taxon>Pseudomonadati</taxon>
        <taxon>Bacteroidota</taxon>
        <taxon>Chitinophagia</taxon>
        <taxon>Chitinophagales</taxon>
        <taxon>Chitinophagaceae</taxon>
        <taxon>Chitinophaga</taxon>
    </lineage>
</organism>
<dbReference type="Pfam" id="PF00075">
    <property type="entry name" value="RNase_H"/>
    <property type="match status" value="1"/>
</dbReference>
<evidence type="ECO:0000256" key="2">
    <source>
        <dbReference type="ARBA" id="ARBA00005300"/>
    </source>
</evidence>
<dbReference type="InterPro" id="IPR050092">
    <property type="entry name" value="RNase_H"/>
</dbReference>
<keyword evidence="6" id="KW-0255">Endonuclease</keyword>
<dbReference type="EC" id="3.1.26.4" evidence="3"/>
<comment type="caution">
    <text evidence="9">The sequence shown here is derived from an EMBL/GenBank/DDBJ whole genome shotgun (WGS) entry which is preliminary data.</text>
</comment>
<dbReference type="EMBL" id="PYAW01000006">
    <property type="protein sequence ID" value="PSL44263.1"/>
    <property type="molecule type" value="Genomic_DNA"/>
</dbReference>
<evidence type="ECO:0000256" key="4">
    <source>
        <dbReference type="ARBA" id="ARBA00022722"/>
    </source>
</evidence>
<dbReference type="GO" id="GO:0043137">
    <property type="term" value="P:DNA replication, removal of RNA primer"/>
    <property type="evidence" value="ECO:0007669"/>
    <property type="project" value="TreeGrafter"/>
</dbReference>
<name>A0A2P8HDF9_CHINA</name>
<dbReference type="RefSeq" id="WP_106530549.1">
    <property type="nucleotide sequence ID" value="NZ_PYAW01000006.1"/>
</dbReference>
<comment type="similarity">
    <text evidence="2">Belongs to the RNase H family.</text>
</comment>
<evidence type="ECO:0000256" key="5">
    <source>
        <dbReference type="ARBA" id="ARBA00022723"/>
    </source>
</evidence>
<keyword evidence="5" id="KW-0479">Metal-binding</keyword>
<dbReference type="InterPro" id="IPR036397">
    <property type="entry name" value="RNaseH_sf"/>
</dbReference>
<dbReference type="Proteomes" id="UP000240971">
    <property type="component" value="Unassembled WGS sequence"/>
</dbReference>
<evidence type="ECO:0000256" key="3">
    <source>
        <dbReference type="ARBA" id="ARBA00012180"/>
    </source>
</evidence>
<protein>
    <recommendedName>
        <fullName evidence="3">ribonuclease H</fullName>
        <ecNumber evidence="3">3.1.26.4</ecNumber>
    </recommendedName>
</protein>
<dbReference type="SUPFAM" id="SSF53098">
    <property type="entry name" value="Ribonuclease H-like"/>
    <property type="match status" value="1"/>
</dbReference>
<dbReference type="PANTHER" id="PTHR10642">
    <property type="entry name" value="RIBONUCLEASE H1"/>
    <property type="match status" value="1"/>
</dbReference>
<comment type="catalytic activity">
    <reaction evidence="1">
        <text>Endonucleolytic cleavage to 5'-phosphomonoester.</text>
        <dbReference type="EC" id="3.1.26.4"/>
    </reaction>
</comment>
<evidence type="ECO:0000256" key="1">
    <source>
        <dbReference type="ARBA" id="ARBA00000077"/>
    </source>
</evidence>
<dbReference type="InterPro" id="IPR002156">
    <property type="entry name" value="RNaseH_domain"/>
</dbReference>
<reference evidence="9 10" key="1">
    <citation type="submission" date="2018-03" db="EMBL/GenBank/DDBJ databases">
        <title>Genomic Encyclopedia of Archaeal and Bacterial Type Strains, Phase II (KMG-II): from individual species to whole genera.</title>
        <authorList>
            <person name="Goeker M."/>
        </authorList>
    </citation>
    <scope>NUCLEOTIDE SEQUENCE [LARGE SCALE GENOMIC DNA]</scope>
    <source>
        <strain evidence="9 10">DSM 24859</strain>
    </source>
</reference>
<keyword evidence="10" id="KW-1185">Reference proteome</keyword>
<keyword evidence="4" id="KW-0540">Nuclease</keyword>
<dbReference type="GO" id="GO:0003676">
    <property type="term" value="F:nucleic acid binding"/>
    <property type="evidence" value="ECO:0007669"/>
    <property type="project" value="InterPro"/>
</dbReference>
<evidence type="ECO:0000313" key="9">
    <source>
        <dbReference type="EMBL" id="PSL44263.1"/>
    </source>
</evidence>
<gene>
    <name evidence="9" type="ORF">CLV51_106129</name>
</gene>
<evidence type="ECO:0000256" key="6">
    <source>
        <dbReference type="ARBA" id="ARBA00022759"/>
    </source>
</evidence>
<feature type="domain" description="RNase H type-1" evidence="8">
    <location>
        <begin position="2"/>
        <end position="150"/>
    </location>
</feature>
<dbReference type="OrthoDB" id="662136at2"/>
<dbReference type="Gene3D" id="3.30.420.10">
    <property type="entry name" value="Ribonuclease H-like superfamily/Ribonuclease H"/>
    <property type="match status" value="1"/>
</dbReference>
<sequence length="156" mass="17684">MTQFNAVVYTDGSCHTQLRTGAWVAILLIGTEKIILSETVTDTTHNRMELTAVIAAIQHVLLHYPHVTQVQVFSDSQYVINLPDREAQLMTRHFITKKGNELQNSALVKTFLQLLTRISVELVKIKAHQKKSEAVNYNIEADMLSRKLVREKTNGI</sequence>
<proteinExistence type="inferred from homology"/>